<evidence type="ECO:0000313" key="2">
    <source>
        <dbReference type="EMBL" id="AMP41527.1"/>
    </source>
</evidence>
<dbReference type="EMBL" id="KU221504">
    <property type="protein sequence ID" value="AMP41527.1"/>
    <property type="molecule type" value="Genomic_DNA"/>
</dbReference>
<comment type="similarity">
    <text evidence="1">Belongs to the phD/YefM antitoxin family.</text>
</comment>
<evidence type="ECO:0000256" key="1">
    <source>
        <dbReference type="ARBA" id="ARBA00009981"/>
    </source>
</evidence>
<dbReference type="SUPFAM" id="SSF143120">
    <property type="entry name" value="YefM-like"/>
    <property type="match status" value="1"/>
</dbReference>
<protein>
    <recommendedName>
        <fullName evidence="3">Prevent-host-death protein</fullName>
    </recommendedName>
</protein>
<dbReference type="InterPro" id="IPR036165">
    <property type="entry name" value="YefM-like_sf"/>
</dbReference>
<organism evidence="2">
    <name type="scientific">uncultured Nitrospirota bacterium</name>
    <dbReference type="NCBI Taxonomy" id="170969"/>
    <lineage>
        <taxon>Bacteria</taxon>
        <taxon>Pseudomonadati</taxon>
        <taxon>Nitrospirota</taxon>
        <taxon>environmental samples</taxon>
    </lineage>
</organism>
<name>A0A142BTT9_9BACT</name>
<evidence type="ECO:0008006" key="3">
    <source>
        <dbReference type="Google" id="ProtNLM"/>
    </source>
</evidence>
<accession>A0A142BTT9</accession>
<sequence>MRFLSVRDLRGKSAQIWKELPSEKEMVITSNGRPIAILASATEASLEESIASFRQSRSIRAAADLQLKSVEQGTDKITMDEINAEIKAVRKKRTR</sequence>
<proteinExistence type="inferred from homology"/>
<dbReference type="AlphaFoldDB" id="A0A142BTT9"/>
<reference evidence="2" key="1">
    <citation type="submission" date="2015-12" db="EMBL/GenBank/DDBJ databases">
        <authorList>
            <person name="Shamseldin A."/>
            <person name="Moawad H."/>
            <person name="Abd El-Rahim W.M."/>
            <person name="Sadowsky M.J."/>
        </authorList>
    </citation>
    <scope>NUCLEOTIDE SEQUENCE</scope>
</reference>